<dbReference type="GO" id="GO:0003723">
    <property type="term" value="F:RNA binding"/>
    <property type="evidence" value="ECO:0007669"/>
    <property type="project" value="UniProtKB-UniRule"/>
</dbReference>
<feature type="compositionally biased region" description="Basic and acidic residues" evidence="3">
    <location>
        <begin position="470"/>
        <end position="483"/>
    </location>
</feature>
<dbReference type="GO" id="GO:0005730">
    <property type="term" value="C:nucleolus"/>
    <property type="evidence" value="ECO:0007669"/>
    <property type="project" value="TreeGrafter"/>
</dbReference>
<protein>
    <submittedName>
        <fullName evidence="5">Putative RNA-binding protein sce3</fullName>
    </submittedName>
</protein>
<dbReference type="EMBL" id="LBBL01000039">
    <property type="protein sequence ID" value="KKF96537.1"/>
    <property type="molecule type" value="Genomic_DNA"/>
</dbReference>
<comment type="caution">
    <text evidence="5">The sequence shown here is derived from an EMBL/GenBank/DDBJ whole genome shotgun (WGS) entry which is preliminary data.</text>
</comment>
<dbReference type="OrthoDB" id="48651at2759"/>
<dbReference type="SUPFAM" id="SSF54928">
    <property type="entry name" value="RNA-binding domain, RBD"/>
    <property type="match status" value="1"/>
</dbReference>
<organism evidence="5 6">
    <name type="scientific">Ceratocystis fimbriata f. sp. platani</name>
    <dbReference type="NCBI Taxonomy" id="88771"/>
    <lineage>
        <taxon>Eukaryota</taxon>
        <taxon>Fungi</taxon>
        <taxon>Dikarya</taxon>
        <taxon>Ascomycota</taxon>
        <taxon>Pezizomycotina</taxon>
        <taxon>Sordariomycetes</taxon>
        <taxon>Hypocreomycetidae</taxon>
        <taxon>Microascales</taxon>
        <taxon>Ceratocystidaceae</taxon>
        <taxon>Ceratocystis</taxon>
    </lineage>
</organism>
<dbReference type="PANTHER" id="PTHR23236">
    <property type="entry name" value="EUKARYOTIC TRANSLATION INITIATION FACTOR 4B/4H"/>
    <property type="match status" value="1"/>
</dbReference>
<dbReference type="PANTHER" id="PTHR23236:SF11">
    <property type="entry name" value="EUKARYOTIC TRANSLATION INITIATION FACTOR 4H"/>
    <property type="match status" value="1"/>
</dbReference>
<feature type="compositionally biased region" description="Basic residues" evidence="3">
    <location>
        <begin position="601"/>
        <end position="610"/>
    </location>
</feature>
<dbReference type="SMART" id="SM00360">
    <property type="entry name" value="RRM"/>
    <property type="match status" value="1"/>
</dbReference>
<feature type="compositionally biased region" description="Basic and acidic residues" evidence="3">
    <location>
        <begin position="205"/>
        <end position="249"/>
    </location>
</feature>
<feature type="compositionally biased region" description="Gly residues" evidence="3">
    <location>
        <begin position="49"/>
        <end position="63"/>
    </location>
</feature>
<feature type="region of interest" description="Disordered" evidence="3">
    <location>
        <begin position="164"/>
        <end position="610"/>
    </location>
</feature>
<feature type="compositionally biased region" description="Low complexity" evidence="3">
    <location>
        <begin position="560"/>
        <end position="588"/>
    </location>
</feature>
<name>A0A0F8D1B4_CERFI</name>
<dbReference type="InterPro" id="IPR035979">
    <property type="entry name" value="RBD_domain_sf"/>
</dbReference>
<feature type="domain" description="RRM" evidence="4">
    <location>
        <begin position="96"/>
        <end position="172"/>
    </location>
</feature>
<accession>A0A0F8D1B4</accession>
<evidence type="ECO:0000313" key="6">
    <source>
        <dbReference type="Proteomes" id="UP000034841"/>
    </source>
</evidence>
<feature type="compositionally biased region" description="Basic and acidic residues" evidence="3">
    <location>
        <begin position="292"/>
        <end position="308"/>
    </location>
</feature>
<dbReference type="Pfam" id="PF00076">
    <property type="entry name" value="RRM_1"/>
    <property type="match status" value="1"/>
</dbReference>
<feature type="compositionally biased region" description="Basic and acidic residues" evidence="3">
    <location>
        <begin position="168"/>
        <end position="190"/>
    </location>
</feature>
<evidence type="ECO:0000313" key="5">
    <source>
        <dbReference type="EMBL" id="KKF96537.1"/>
    </source>
</evidence>
<dbReference type="PROSITE" id="PS50102">
    <property type="entry name" value="RRM"/>
    <property type="match status" value="1"/>
</dbReference>
<keyword evidence="6" id="KW-1185">Reference proteome</keyword>
<dbReference type="InterPro" id="IPR012677">
    <property type="entry name" value="Nucleotide-bd_a/b_plait_sf"/>
</dbReference>
<feature type="compositionally biased region" description="Basic and acidic residues" evidence="3">
    <location>
        <begin position="260"/>
        <end position="273"/>
    </location>
</feature>
<feature type="compositionally biased region" description="Basic and acidic residues" evidence="3">
    <location>
        <begin position="539"/>
        <end position="551"/>
    </location>
</feature>
<feature type="compositionally biased region" description="Basic and acidic residues" evidence="3">
    <location>
        <begin position="376"/>
        <end position="434"/>
    </location>
</feature>
<dbReference type="AlphaFoldDB" id="A0A0F8D1B4"/>
<dbReference type="InterPro" id="IPR000504">
    <property type="entry name" value="RRM_dom"/>
</dbReference>
<feature type="region of interest" description="Disordered" evidence="3">
    <location>
        <begin position="40"/>
        <end position="97"/>
    </location>
</feature>
<dbReference type="Gene3D" id="3.30.70.330">
    <property type="match status" value="1"/>
</dbReference>
<evidence type="ECO:0000256" key="2">
    <source>
        <dbReference type="PROSITE-ProRule" id="PRU00176"/>
    </source>
</evidence>
<proteinExistence type="predicted"/>
<dbReference type="Proteomes" id="UP000034841">
    <property type="component" value="Unassembled WGS sequence"/>
</dbReference>
<feature type="compositionally biased region" description="Gly residues" evidence="3">
    <location>
        <begin position="511"/>
        <end position="521"/>
    </location>
</feature>
<keyword evidence="1 2" id="KW-0694">RNA-binding</keyword>
<feature type="compositionally biased region" description="Low complexity" evidence="3">
    <location>
        <begin position="318"/>
        <end position="337"/>
    </location>
</feature>
<evidence type="ECO:0000256" key="1">
    <source>
        <dbReference type="ARBA" id="ARBA00022884"/>
    </source>
</evidence>
<feature type="compositionally biased region" description="Basic and acidic residues" evidence="3">
    <location>
        <begin position="66"/>
        <end position="80"/>
    </location>
</feature>
<evidence type="ECO:0000256" key="3">
    <source>
        <dbReference type="SAM" id="MobiDB-lite"/>
    </source>
</evidence>
<reference evidence="5 6" key="1">
    <citation type="submission" date="2015-04" db="EMBL/GenBank/DDBJ databases">
        <title>Genome sequence of Ceratocystis platani, a major pathogen of plane trees.</title>
        <authorList>
            <person name="Belbahri L."/>
        </authorList>
    </citation>
    <scope>NUCLEOTIDE SEQUENCE [LARGE SCALE GENOMIC DNA]</scope>
    <source>
        <strain evidence="5 6">CFO</strain>
    </source>
</reference>
<gene>
    <name evidence="5" type="primary">sce3</name>
    <name evidence="5" type="ORF">CFO_g1118</name>
</gene>
<sequence length="610" mass="65609">MAPKKKEQTKMSLGDFMNDSAYGGSWADDVEDDIMTGTQALPMPERRTYGGGSGYGNSGGYNSYGGDRDRDRGERFERNYAPRNLGPQEIPDKPPYTAHLGNLSYEVTADSVIEFFQPSEIVSVRIIEDRENMRPKGFAYAEFKTPEGLKAALELDSTSFQGRSIRVKIADPPRDRPEGHSSGRDLDWTRKGPLADLPNTSNRNANREFTERRAPREPAEDRGIRELGTWERKGPLSPAVREDSAREGGRPQSNQNSSGERSDSFRGNNRREGASWGEGNRQPGGEQNENSRPPRPERAPTAAERDNQWRSNMRPDNAVAAAATEAPASPATSTVPTRPLLKLQKRTAVDTAEDASPVVSSSKSNPFGAARPIDTSAREREVEEKRIKEKKEAEEKAKAAKEAKEAKEAQEAAEKAAAEKAAAEKAEADAKAAAEKAALPASTVTPEKSYAKANAGSTDAPEPKSSTGPRNREQHPREQKPSRAAESGNWRSSATRGNGPTGPRRGDNRGPRGGRQDGGANRGHRGDGSHRGEHRHGGHRGDNHRDIRDQHSVPSTPVTASAPESGAAAAPPAASPAAAAAPASASGPAEDDGWTTVSVPRGKRNGRAVV</sequence>
<evidence type="ECO:0000259" key="4">
    <source>
        <dbReference type="PROSITE" id="PS50102"/>
    </source>
</evidence>